<proteinExistence type="predicted"/>
<dbReference type="Proteomes" id="UP000198847">
    <property type="component" value="Unassembled WGS sequence"/>
</dbReference>
<feature type="transmembrane region" description="Helical" evidence="1">
    <location>
        <begin position="154"/>
        <end position="178"/>
    </location>
</feature>
<dbReference type="PANTHER" id="PTHR34219">
    <property type="entry name" value="IRON-REGULATED INNER MEMBRANE PROTEIN-RELATED"/>
    <property type="match status" value="1"/>
</dbReference>
<dbReference type="InterPro" id="IPR005625">
    <property type="entry name" value="PepSY-ass_TM"/>
</dbReference>
<gene>
    <name evidence="2" type="ORF">SAMN04490178_1189</name>
</gene>
<keyword evidence="1" id="KW-0812">Transmembrane</keyword>
<accession>A0A1H8WTX9</accession>
<feature type="transmembrane region" description="Helical" evidence="1">
    <location>
        <begin position="348"/>
        <end position="370"/>
    </location>
</feature>
<dbReference type="PANTHER" id="PTHR34219:SF3">
    <property type="entry name" value="BLL7967 PROTEIN"/>
    <property type="match status" value="1"/>
</dbReference>
<evidence type="ECO:0000256" key="1">
    <source>
        <dbReference type="SAM" id="Phobius"/>
    </source>
</evidence>
<keyword evidence="3" id="KW-1185">Reference proteome</keyword>
<feature type="transmembrane region" description="Helical" evidence="1">
    <location>
        <begin position="199"/>
        <end position="224"/>
    </location>
</feature>
<reference evidence="2 3" key="1">
    <citation type="submission" date="2016-10" db="EMBL/GenBank/DDBJ databases">
        <authorList>
            <person name="de Groot N.N."/>
        </authorList>
    </citation>
    <scope>NUCLEOTIDE SEQUENCE [LARGE SCALE GENOMIC DNA]</scope>
    <source>
        <strain evidence="2 3">DSM 13305</strain>
    </source>
</reference>
<dbReference type="RefSeq" id="WP_091748635.1">
    <property type="nucleotide sequence ID" value="NZ_FODY01000018.1"/>
</dbReference>
<feature type="transmembrane region" description="Helical" evidence="1">
    <location>
        <begin position="12"/>
        <end position="31"/>
    </location>
</feature>
<evidence type="ECO:0000313" key="3">
    <source>
        <dbReference type="Proteomes" id="UP000198847"/>
    </source>
</evidence>
<feature type="transmembrane region" description="Helical" evidence="1">
    <location>
        <begin position="418"/>
        <end position="436"/>
    </location>
</feature>
<keyword evidence="1" id="KW-0472">Membrane</keyword>
<keyword evidence="1" id="KW-1133">Transmembrane helix</keyword>
<name>A0A1H8WTX9_9FIRM</name>
<sequence length="445" mass="49774">MKYVYSIHRWGSLLCAFFFLMLCLTGLPLLFKEEISEWNQLQPPEKPQSLSYGTLWQGLEQGIQTIHSAYPEKRIKAVSAKADRGDLLFRLQDLNNNSHLSASGAETEQQVAYQVGTQMLTDQSGIALKYPALQAFLQFMSTLHVRLGLGKGGMLFLGCFCLLSCLSLISGFWLYAPLIKKLPAGMIRRHSRRTLWSDWHKFTGLAAGMWALVLCLSGVMIVLFSLGYSSYLMAARSEAAQQLPAYRQNQITVPPWTALQTANQALDNEVVIFLKMPEPKSNLYTLYIKPLAAGPDDFMGQPLFVAASAGEKSGPAACFRKPLPWYLPVTAVFVNLHTHNHALLVTKIIWSVYILITMAMIISGIYVWLTRWKNTVYRQENPTAPPNLLKSGWVLLSMFGLLPLGGLVISLYGGYFEMAGTLALFLPLLLFAMVWYKNKINADSP</sequence>
<evidence type="ECO:0000313" key="2">
    <source>
        <dbReference type="EMBL" id="SEP31081.1"/>
    </source>
</evidence>
<organism evidence="2 3">
    <name type="scientific">Propionispora vibrioides</name>
    <dbReference type="NCBI Taxonomy" id="112903"/>
    <lineage>
        <taxon>Bacteria</taxon>
        <taxon>Bacillati</taxon>
        <taxon>Bacillota</taxon>
        <taxon>Negativicutes</taxon>
        <taxon>Selenomonadales</taxon>
        <taxon>Sporomusaceae</taxon>
        <taxon>Propionispora</taxon>
    </lineage>
</organism>
<protein>
    <submittedName>
        <fullName evidence="2">Uncharacterized iron-regulated membrane protein</fullName>
    </submittedName>
</protein>
<dbReference type="Pfam" id="PF03929">
    <property type="entry name" value="PepSY_TM"/>
    <property type="match status" value="1"/>
</dbReference>
<feature type="transmembrane region" description="Helical" evidence="1">
    <location>
        <begin position="391"/>
        <end position="412"/>
    </location>
</feature>
<dbReference type="AlphaFoldDB" id="A0A1H8WTX9"/>
<dbReference type="OrthoDB" id="6307929at2"/>
<dbReference type="STRING" id="112903.SAMN04490178_1189"/>
<dbReference type="EMBL" id="FODY01000018">
    <property type="protein sequence ID" value="SEP31081.1"/>
    <property type="molecule type" value="Genomic_DNA"/>
</dbReference>